<comment type="similarity">
    <text evidence="7">Belongs to the immunoglobulin superfamily. SIGLEC (sialic acid binding Ig-like lectin) family.</text>
</comment>
<dbReference type="OrthoDB" id="10039395at2759"/>
<keyword evidence="6 9" id="KW-0472">Membrane</keyword>
<evidence type="ECO:0000256" key="7">
    <source>
        <dbReference type="ARBA" id="ARBA00038361"/>
    </source>
</evidence>
<sequence length="577" mass="63605">MQLRLSLLLLSLGGSQAQAPRYKVQVQSPVKVQEGLWVLVPCSFSYPSQEAGLDSSPAHGYWFTQGTNTNTREPVASTNPAQPVQALIQGRFQLRCQERRPDFFRVEKGEKLKYNFQADKFQLQVTTLNQPRIFIPETLEPGRAVTIICMVPCTSQQCVAPSISWSGPALSSTESRPQTSFLSAISLIPHPSDHGTQLTCRADFRAGNTVENTVRLSVACAPRDLVITILRDNAQESEGNTMFMDVRKDQFLWLLCTAAGWPPPMLTWVLGNRVLLRSNATQPGALVLDLPGVKVRDAGRYTCHTENRLGSLHHSLDLSVQYPPEVLTVTASQGNSTELEIHRNGSSLHVLQGQSLRLVCVTHSHPSATLSWARGSQTLSPPWPTEPGVLELPVVEAEHEGEFTCLAQNPLGDLHMSLSLSVHYEGSIPAAFSKRAGLGIGVTTLLFLCLIVLIVKMLRKSQPHTETCRTQVSRHSTVLDNSIVNPKAHAMKKKAKPSSHPRIASPGAGSPEPRKNQKATLSCQKPTSPTQGPDPESCPEELHYAAFKFSRPLETPKPKDHEENYAEIHFHRRSPRL</sequence>
<dbReference type="InterPro" id="IPR013098">
    <property type="entry name" value="Ig_I-set"/>
</dbReference>
<feature type="compositionally biased region" description="Basic residues" evidence="8">
    <location>
        <begin position="489"/>
        <end position="499"/>
    </location>
</feature>
<accession>A0A1S3G446</accession>
<feature type="domain" description="Ig-like" evidence="11">
    <location>
        <begin position="222"/>
        <end position="319"/>
    </location>
</feature>
<evidence type="ECO:0000313" key="13">
    <source>
        <dbReference type="RefSeq" id="XP_012883059.1"/>
    </source>
</evidence>
<evidence type="ECO:0000313" key="12">
    <source>
        <dbReference type="Proteomes" id="UP000081671"/>
    </source>
</evidence>
<protein>
    <submittedName>
        <fullName evidence="13">Sialic acid-binding Ig-like lectin 10</fullName>
    </submittedName>
</protein>
<dbReference type="InterPro" id="IPR003599">
    <property type="entry name" value="Ig_sub"/>
</dbReference>
<dbReference type="Proteomes" id="UP000081671">
    <property type="component" value="Unplaced"/>
</dbReference>
<dbReference type="GO" id="GO:0030246">
    <property type="term" value="F:carbohydrate binding"/>
    <property type="evidence" value="ECO:0007669"/>
    <property type="project" value="UniProtKB-KW"/>
</dbReference>
<feature type="domain" description="Ig-like" evidence="11">
    <location>
        <begin position="131"/>
        <end position="217"/>
    </location>
</feature>
<keyword evidence="10" id="KW-0732">Signal</keyword>
<keyword evidence="5 9" id="KW-1133">Transmembrane helix</keyword>
<organism evidence="12 13">
    <name type="scientific">Dipodomys ordii</name>
    <name type="common">Ord's kangaroo rat</name>
    <dbReference type="NCBI Taxonomy" id="10020"/>
    <lineage>
        <taxon>Eukaryota</taxon>
        <taxon>Metazoa</taxon>
        <taxon>Chordata</taxon>
        <taxon>Craniata</taxon>
        <taxon>Vertebrata</taxon>
        <taxon>Euteleostomi</taxon>
        <taxon>Mammalia</taxon>
        <taxon>Eutheria</taxon>
        <taxon>Euarchontoglires</taxon>
        <taxon>Glires</taxon>
        <taxon>Rodentia</taxon>
        <taxon>Castorimorpha</taxon>
        <taxon>Heteromyidae</taxon>
        <taxon>Dipodomyinae</taxon>
        <taxon>Dipodomys</taxon>
    </lineage>
</organism>
<evidence type="ECO:0000256" key="8">
    <source>
        <dbReference type="SAM" id="MobiDB-lite"/>
    </source>
</evidence>
<dbReference type="Gene3D" id="2.60.40.10">
    <property type="entry name" value="Immunoglobulins"/>
    <property type="match status" value="4"/>
</dbReference>
<dbReference type="InterPro" id="IPR036179">
    <property type="entry name" value="Ig-like_dom_sf"/>
</dbReference>
<proteinExistence type="inferred from homology"/>
<dbReference type="Pfam" id="PF13927">
    <property type="entry name" value="Ig_3"/>
    <property type="match status" value="1"/>
</dbReference>
<dbReference type="GeneID" id="105994175"/>
<evidence type="ECO:0000256" key="5">
    <source>
        <dbReference type="ARBA" id="ARBA00022989"/>
    </source>
</evidence>
<name>A0A1S3G446_DIPOR</name>
<keyword evidence="2 9" id="KW-0812">Transmembrane</keyword>
<evidence type="ECO:0000256" key="1">
    <source>
        <dbReference type="ARBA" id="ARBA00004479"/>
    </source>
</evidence>
<dbReference type="GO" id="GO:0007155">
    <property type="term" value="P:cell adhesion"/>
    <property type="evidence" value="ECO:0007669"/>
    <property type="project" value="UniProtKB-KW"/>
</dbReference>
<keyword evidence="4" id="KW-0130">Cell adhesion</keyword>
<dbReference type="PANTHER" id="PTHR12035">
    <property type="entry name" value="SIALIC ACID BINDING IMMUNOGLOBULIN-LIKE LECTIN"/>
    <property type="match status" value="1"/>
</dbReference>
<dbReference type="SMART" id="SM00409">
    <property type="entry name" value="IG"/>
    <property type="match status" value="3"/>
</dbReference>
<feature type="compositionally biased region" description="Polar residues" evidence="8">
    <location>
        <begin position="518"/>
        <end position="531"/>
    </location>
</feature>
<dbReference type="InterPro" id="IPR013783">
    <property type="entry name" value="Ig-like_fold"/>
</dbReference>
<evidence type="ECO:0000256" key="9">
    <source>
        <dbReference type="SAM" id="Phobius"/>
    </source>
</evidence>
<keyword evidence="3" id="KW-0430">Lectin</keyword>
<dbReference type="SMART" id="SM00408">
    <property type="entry name" value="IGc2"/>
    <property type="match status" value="2"/>
</dbReference>
<dbReference type="RefSeq" id="XP_012883059.1">
    <property type="nucleotide sequence ID" value="XM_013027605.1"/>
</dbReference>
<dbReference type="KEGG" id="dord:105994175"/>
<dbReference type="SUPFAM" id="SSF48726">
    <property type="entry name" value="Immunoglobulin"/>
    <property type="match status" value="4"/>
</dbReference>
<gene>
    <name evidence="13" type="primary">LOC105994175</name>
</gene>
<dbReference type="AlphaFoldDB" id="A0A1S3G446"/>
<dbReference type="InterPro" id="IPR051036">
    <property type="entry name" value="SIGLEC"/>
</dbReference>
<evidence type="ECO:0000256" key="10">
    <source>
        <dbReference type="SAM" id="SignalP"/>
    </source>
</evidence>
<keyword evidence="12" id="KW-1185">Reference proteome</keyword>
<dbReference type="Pfam" id="PF07679">
    <property type="entry name" value="I-set"/>
    <property type="match status" value="1"/>
</dbReference>
<evidence type="ECO:0000256" key="6">
    <source>
        <dbReference type="ARBA" id="ARBA00023136"/>
    </source>
</evidence>
<feature type="domain" description="Ig-like" evidence="11">
    <location>
        <begin position="324"/>
        <end position="421"/>
    </location>
</feature>
<dbReference type="FunCoup" id="A0A1S3G446">
    <property type="interactions" value="508"/>
</dbReference>
<dbReference type="InParanoid" id="A0A1S3G446"/>
<feature type="chain" id="PRO_5010383576" evidence="10">
    <location>
        <begin position="18"/>
        <end position="577"/>
    </location>
</feature>
<comment type="subcellular location">
    <subcellularLocation>
        <location evidence="1">Membrane</location>
        <topology evidence="1">Single-pass type I membrane protein</topology>
    </subcellularLocation>
</comment>
<evidence type="ECO:0000256" key="3">
    <source>
        <dbReference type="ARBA" id="ARBA00022734"/>
    </source>
</evidence>
<dbReference type="PANTHER" id="PTHR12035:SF125">
    <property type="entry name" value="SIALIC ACID-BINDING IG-LIKE LECTIN 5"/>
    <property type="match status" value="1"/>
</dbReference>
<evidence type="ECO:0000259" key="11">
    <source>
        <dbReference type="PROSITE" id="PS50835"/>
    </source>
</evidence>
<dbReference type="GO" id="GO:0005886">
    <property type="term" value="C:plasma membrane"/>
    <property type="evidence" value="ECO:0007669"/>
    <property type="project" value="TreeGrafter"/>
</dbReference>
<dbReference type="GO" id="GO:0033691">
    <property type="term" value="F:sialic acid binding"/>
    <property type="evidence" value="ECO:0007669"/>
    <property type="project" value="TreeGrafter"/>
</dbReference>
<dbReference type="InterPro" id="IPR003598">
    <property type="entry name" value="Ig_sub2"/>
</dbReference>
<evidence type="ECO:0000256" key="4">
    <source>
        <dbReference type="ARBA" id="ARBA00022889"/>
    </source>
</evidence>
<feature type="compositionally biased region" description="Basic and acidic residues" evidence="8">
    <location>
        <begin position="554"/>
        <end position="569"/>
    </location>
</feature>
<evidence type="ECO:0000256" key="2">
    <source>
        <dbReference type="ARBA" id="ARBA00022692"/>
    </source>
</evidence>
<feature type="region of interest" description="Disordered" evidence="8">
    <location>
        <begin position="479"/>
        <end position="577"/>
    </location>
</feature>
<feature type="transmembrane region" description="Helical" evidence="9">
    <location>
        <begin position="436"/>
        <end position="455"/>
    </location>
</feature>
<dbReference type="InterPro" id="IPR007110">
    <property type="entry name" value="Ig-like_dom"/>
</dbReference>
<feature type="signal peptide" evidence="10">
    <location>
        <begin position="1"/>
        <end position="17"/>
    </location>
</feature>
<reference evidence="13" key="1">
    <citation type="submission" date="2025-08" db="UniProtKB">
        <authorList>
            <consortium name="RefSeq"/>
        </authorList>
    </citation>
    <scope>IDENTIFICATION</scope>
    <source>
        <tissue evidence="13">Kidney</tissue>
    </source>
</reference>
<dbReference type="PROSITE" id="PS50835">
    <property type="entry name" value="IG_LIKE"/>
    <property type="match status" value="3"/>
</dbReference>